<feature type="disulfide bond" evidence="5">
    <location>
        <begin position="764"/>
        <end position="807"/>
    </location>
</feature>
<organism evidence="7 8">
    <name type="scientific">Oedothorax gibbosus</name>
    <dbReference type="NCBI Taxonomy" id="931172"/>
    <lineage>
        <taxon>Eukaryota</taxon>
        <taxon>Metazoa</taxon>
        <taxon>Ecdysozoa</taxon>
        <taxon>Arthropoda</taxon>
        <taxon>Chelicerata</taxon>
        <taxon>Arachnida</taxon>
        <taxon>Araneae</taxon>
        <taxon>Araneomorphae</taxon>
        <taxon>Entelegynae</taxon>
        <taxon>Araneoidea</taxon>
        <taxon>Linyphiidae</taxon>
        <taxon>Erigoninae</taxon>
        <taxon>Oedothorax</taxon>
    </lineage>
</organism>
<comment type="caution">
    <text evidence="7">The sequence shown here is derived from an EMBL/GenBank/DDBJ whole genome shotgun (WGS) entry which is preliminary data.</text>
</comment>
<dbReference type="Proteomes" id="UP000827092">
    <property type="component" value="Unassembled WGS sequence"/>
</dbReference>
<feature type="disulfide bond" evidence="5">
    <location>
        <begin position="1202"/>
        <end position="1229"/>
    </location>
</feature>
<reference evidence="7 8" key="1">
    <citation type="journal article" date="2022" name="Nat. Ecol. Evol.">
        <title>A masculinizing supergene underlies an exaggerated male reproductive morph in a spider.</title>
        <authorList>
            <person name="Hendrickx F."/>
            <person name="De Corte Z."/>
            <person name="Sonet G."/>
            <person name="Van Belleghem S.M."/>
            <person name="Kostlbacher S."/>
            <person name="Vangestel C."/>
        </authorList>
    </citation>
    <scope>NUCLEOTIDE SEQUENCE [LARGE SCALE GENOMIC DNA]</scope>
    <source>
        <strain evidence="7">W744_W776</strain>
    </source>
</reference>
<evidence type="ECO:0000256" key="3">
    <source>
        <dbReference type="ARBA" id="ARBA00023157"/>
    </source>
</evidence>
<feature type="disulfide bond" evidence="5">
    <location>
        <begin position="495"/>
        <end position="522"/>
    </location>
</feature>
<feature type="disulfide bond" evidence="5">
    <location>
        <begin position="1027"/>
        <end position="1054"/>
    </location>
</feature>
<feature type="domain" description="Sushi" evidence="6">
    <location>
        <begin position="1344"/>
        <end position="1412"/>
    </location>
</feature>
<comment type="caution">
    <text evidence="5">Lacks conserved residue(s) required for the propagation of feature annotation.</text>
</comment>
<dbReference type="InterPro" id="IPR000436">
    <property type="entry name" value="Sushi_SCR_CCP_dom"/>
</dbReference>
<feature type="domain" description="Sushi" evidence="6">
    <location>
        <begin position="1171"/>
        <end position="1231"/>
    </location>
</feature>
<gene>
    <name evidence="7" type="ORF">JTE90_003536</name>
</gene>
<feature type="domain" description="Sushi" evidence="6">
    <location>
        <begin position="348"/>
        <end position="407"/>
    </location>
</feature>
<feature type="domain" description="Sushi" evidence="6">
    <location>
        <begin position="645"/>
        <end position="704"/>
    </location>
</feature>
<dbReference type="EMBL" id="JAFNEN010000318">
    <property type="protein sequence ID" value="KAG8185978.1"/>
    <property type="molecule type" value="Genomic_DNA"/>
</dbReference>
<evidence type="ECO:0000256" key="1">
    <source>
        <dbReference type="ARBA" id="ARBA00022659"/>
    </source>
</evidence>
<feature type="disulfide bond" evidence="5">
    <location>
        <begin position="350"/>
        <end position="393"/>
    </location>
</feature>
<evidence type="ECO:0000313" key="7">
    <source>
        <dbReference type="EMBL" id="KAG8185978.1"/>
    </source>
</evidence>
<proteinExistence type="predicted"/>
<dbReference type="SMART" id="SM00032">
    <property type="entry name" value="CCP"/>
    <property type="match status" value="22"/>
</dbReference>
<feature type="disulfide bond" evidence="5">
    <location>
        <begin position="647"/>
        <end position="690"/>
    </location>
</feature>
<protein>
    <recommendedName>
        <fullName evidence="6">Sushi domain-containing protein</fullName>
    </recommendedName>
</protein>
<evidence type="ECO:0000313" key="8">
    <source>
        <dbReference type="Proteomes" id="UP000827092"/>
    </source>
</evidence>
<keyword evidence="8" id="KW-1185">Reference proteome</keyword>
<feature type="domain" description="Sushi" evidence="6">
    <location>
        <begin position="464"/>
        <end position="524"/>
    </location>
</feature>
<feature type="domain" description="Sushi" evidence="6">
    <location>
        <begin position="762"/>
        <end position="821"/>
    </location>
</feature>
<keyword evidence="4" id="KW-0325">Glycoprotein</keyword>
<feature type="disulfide bond" evidence="5">
    <location>
        <begin position="1383"/>
        <end position="1410"/>
    </location>
</feature>
<evidence type="ECO:0000259" key="6">
    <source>
        <dbReference type="PROSITE" id="PS50923"/>
    </source>
</evidence>
<dbReference type="Gene3D" id="2.10.70.10">
    <property type="entry name" value="Complement Module, domain 1"/>
    <property type="match status" value="8"/>
</dbReference>
<name>A0AAV6UQR5_9ARAC</name>
<dbReference type="PANTHER" id="PTHR19325">
    <property type="entry name" value="COMPLEMENT COMPONENT-RELATED SUSHI DOMAIN-CONTAINING"/>
    <property type="match status" value="1"/>
</dbReference>
<dbReference type="PROSITE" id="PS50923">
    <property type="entry name" value="SUSHI"/>
    <property type="match status" value="9"/>
</dbReference>
<evidence type="ECO:0000256" key="2">
    <source>
        <dbReference type="ARBA" id="ARBA00022737"/>
    </source>
</evidence>
<keyword evidence="3 5" id="KW-1015">Disulfide bond</keyword>
<keyword evidence="2" id="KW-0677">Repeat</keyword>
<feature type="domain" description="Sushi" evidence="6">
    <location>
        <begin position="1675"/>
        <end position="1740"/>
    </location>
</feature>
<dbReference type="InterPro" id="IPR035976">
    <property type="entry name" value="Sushi/SCR/CCP_sf"/>
</dbReference>
<dbReference type="SUPFAM" id="SSF57535">
    <property type="entry name" value="Complement control module/SCR domain"/>
    <property type="match status" value="8"/>
</dbReference>
<dbReference type="Pfam" id="PF00084">
    <property type="entry name" value="Sushi"/>
    <property type="match status" value="8"/>
</dbReference>
<evidence type="ECO:0000256" key="4">
    <source>
        <dbReference type="ARBA" id="ARBA00023180"/>
    </source>
</evidence>
<sequence length="2212" mass="245383">MTLSRIFIIFIYILALNNIFKFKFVNAKQGRGVNSKCHSSDLPEGVKIQGPCSFLRNKLCRASCRFGGTTLWRKDIKCTSSGHWSLGHNKCSPRGHSAHFEVIPCPQLIEQLPGEKKCIKISQPGKSKPKIDVCPELLRIYVQLDKCRRVGKGECAVSCLEDAFSLLCIAKGVWYPNCRVSTHKTLCPAKLPPSKLLDCSRTPGSECKLRCPDGNIDPKKILCSPTGQWTRLPKCHFRKCPHVGKRKDENAVLTSCPRTFNSFCRYKCNKGLTPTCEMKCNGNGHWKGSICCTRRCSQLGKQEFETKNSCSGQLDSTCKVRCKSGGGQSWTDVRCVGKGVWSGLPVCKRCSTPNVRDATSESTKRCKGKTPGENCKIVCQQGYSLKGNPVIKCTDQLEWTDRPKCVQQCPVPKLSDNNLKTSGSCTGKVPGDTCTLECAQGGQIIGEGTIRCLVNSTWSHMPGCFCPIPSLTGDLAVQPDGCNNKKPNEICKLRCKERAMTMTGDDYITCSSETKWSRLPTCGNAYCPPPSLDDIDRRVLTLRPNDDCSRKAVHETCPLECVKGGSFVGEGHIKCLGNQKWSRSPDCSCPETGLFDNVELSSTCSFARNETCNVKCKSGYKTSDRITTITCLNDLSWSSQPTCMKLCPKPKLAENNLRSAENCAEMAAGSTCSLSCVEGGKLKGSQVIECLQTGEWTAFPECCCPPPTLTGDLTAKGNCNELKVRERCELGCRNTTSRLTGDRFLVCNSDTRWSQLPTCSSTLCPPPSFANSVVKSKEDCPRKAIGQTCFLECSKGGNVTGSDHIRCLENQTWSPLPNCTCPSPNLKENVELAAPCVNATKDMLCSLKCKSGYQIVGGTHITCMDDLSWYDPANVQCKKRCPEPKLAENHLVSTSSCSGKFVGDTCEVRCATGGKIVGSNTSITCIGDGKWTSFPLCYCPTPKVPSEISTSIDCDKIRPSEICKYHCVDSSLSISGDKATCQLDLTWDFNAPRCYKACSKPTFSDGVLTLLEDCEHRAGGGKCKVSCTNGGTLIGDSDSIKCLDSGDWDVFPRCTCPRPEFRFTLLKSAEDCSMKKPFETCKLTCGLGYRTIDMKDTSLQCESDAKWAKIPSCHRVCPDTVPGDEFDERLLWTCKNRIGGEQCTLQCRYNSTLIFPTCNQDGSWTVPQCRQSCPDILTAPLQYVLPEHCKDKKEGDTCNVNCGEGGLVVLNNYFVTCQSGGQWSNYPKCQCDYPRLPNAAYVMGDCSWDGYGSCRVLCLDDPTTYGYITCNETYWWSNPSFVCNMYTVVLKRCILLTTDSRYAHRFAGSEAMYGVPECPDPVGYGNQWCKLKCKFGIMSGSPWAECRNGEWVNVNECNCTAQMVKFGNSCISKRPGDSCDVYCNYGYKRSGGSDTVKCMNNAQWSHMPGCSKCPEYWGSDSSTTVKCSPKGPEGELKCDVQCSGGEAAGGEEFTSSCFVPTKTPNLRMNYYDPEGSDTIIDPYWSPPLKCEPKCGNPVIDSRFLIEGPRNHKVGGRLMMTCSNPSVRPRGYLLCQDNLNWIWEHPIDCPAAQGTGSCTAAYDWLRSLEWLIPDEDCQYKGVGETCQVTCANRGRFPNGSTTALIRCQEDGQWSALQMCQCMPLYMGLHDLYQGACFLFINSTCSLSCKRHPEMKSSVTCDTRLLWVWNPPIDCEGFCPDIPDRYSDPPPKWITLDQNCTNKKPGDTCQVRCANEGLIVKGTNILTCQNNKEWTSYPKCKCAAPTLDSRFQVSYPCIVENFMCTVVCLSEPGKYASIQCEINLKWKWLNQLDCASAPPAWGQPSGFRKRSYPDVFQKLASTQLRHREPRFQQMSAGVFGRQTWMHSSVFQKKSNPAHILETVAEFPQPAIQNQLSAPQFQRHASQFRKSISKYEPAETRWQTSALQKRSDPAQFKHLVPRFQKMPADESGRQRWMHPSVFQKKGNPALFHESAAQIPLSATQIQHTFSISEPSETWWHSSFIQKRNEPAQFKQFAGESGRQIWMHFSALKKKSNPAQFHLTLPRFQRFGAQIQRPPMPFQPSKTSVVRKRDENLCRDEEGQCDELVFCPPILSAPGDIDFYMAHVLVPMQDCSAVPSGGICIVRCRNGRSVRGGGPDVKVPLGGGVMAGKMFCGGDGVWSAPYFCRCPKPNHSGITDVTAEHCKDTLPYLSCAVKCSEGFRQRLVAIWCNDFGFWKQGQEPCVFEEDFFEIGL</sequence>
<accession>A0AAV6UQR5</accession>
<feature type="domain" description="Sushi" evidence="6">
    <location>
        <begin position="996"/>
        <end position="1056"/>
    </location>
</feature>
<keyword evidence="1 5" id="KW-0768">Sushi</keyword>
<dbReference type="PANTHER" id="PTHR19325:SF502">
    <property type="entry name" value="BETA-2-GLYCOPROTEIN 1"/>
    <property type="match status" value="1"/>
</dbReference>
<evidence type="ECO:0000256" key="5">
    <source>
        <dbReference type="PROSITE-ProRule" id="PRU00302"/>
    </source>
</evidence>
<dbReference type="InterPro" id="IPR050350">
    <property type="entry name" value="Compl-Cell_Adhes-Reg"/>
</dbReference>
<feature type="disulfide bond" evidence="5">
    <location>
        <begin position="1711"/>
        <end position="1738"/>
    </location>
</feature>
<feature type="domain" description="Sushi" evidence="6">
    <location>
        <begin position="879"/>
        <end position="941"/>
    </location>
</feature>
<dbReference type="CDD" id="cd00033">
    <property type="entry name" value="CCP"/>
    <property type="match status" value="4"/>
</dbReference>